<evidence type="ECO:0000313" key="2">
    <source>
        <dbReference type="EMBL" id="APM39909.1"/>
    </source>
</evidence>
<dbReference type="EMBL" id="CP018335">
    <property type="protein sequence ID" value="APM39909.1"/>
    <property type="molecule type" value="Genomic_DNA"/>
</dbReference>
<protein>
    <recommendedName>
        <fullName evidence="1">SHOCT-like domain-containing protein</fullName>
    </recommendedName>
</protein>
<proteinExistence type="predicted"/>
<evidence type="ECO:0000313" key="3">
    <source>
        <dbReference type="Proteomes" id="UP000184604"/>
    </source>
</evidence>
<gene>
    <name evidence="2" type="ORF">BS101_14815</name>
</gene>
<dbReference type="Proteomes" id="UP000184604">
    <property type="component" value="Chromosome"/>
</dbReference>
<dbReference type="Pfam" id="PF20612">
    <property type="entry name" value="SHOCT_2"/>
    <property type="match status" value="1"/>
</dbReference>
<evidence type="ECO:0000259" key="1">
    <source>
        <dbReference type="Pfam" id="PF20612"/>
    </source>
</evidence>
<accession>A0A1L5FA78</accession>
<reference evidence="2 3" key="1">
    <citation type="submission" date="2016-12" db="EMBL/GenBank/DDBJ databases">
        <title>Complete genome sequence of Clostridium kluyveri JZZ isolated from the pit mud of a Chinese flavor liquor-making factory.</title>
        <authorList>
            <person name="Wang Y."/>
        </authorList>
    </citation>
    <scope>NUCLEOTIDE SEQUENCE [LARGE SCALE GENOMIC DNA]</scope>
    <source>
        <strain evidence="2 3">JZZ</strain>
    </source>
</reference>
<dbReference type="InterPro" id="IPR046749">
    <property type="entry name" value="SHOCT_2"/>
</dbReference>
<feature type="domain" description="SHOCT-like" evidence="1">
    <location>
        <begin position="35"/>
        <end position="86"/>
    </location>
</feature>
<name>A0A1L5FA78_CLOKL</name>
<dbReference type="AlphaFoldDB" id="A0A1L5FA78"/>
<sequence>MAIRQEVFFLMKDENRTVTKITEQNLFPVPLKYQMTEEQMRKDYYYYLAQKIIKSMLDKGLITNDEFNRIMKLNRQSFSPNLVEIMP</sequence>
<organism evidence="2 3">
    <name type="scientific">Clostridium kluyveri</name>
    <dbReference type="NCBI Taxonomy" id="1534"/>
    <lineage>
        <taxon>Bacteria</taxon>
        <taxon>Bacillati</taxon>
        <taxon>Bacillota</taxon>
        <taxon>Clostridia</taxon>
        <taxon>Eubacteriales</taxon>
        <taxon>Clostridiaceae</taxon>
        <taxon>Clostridium</taxon>
    </lineage>
</organism>